<sequence>MGREKEVMQKKQKNLQKVFDMRCEIRRIRITPSGRVD</sequence>
<name>A0A378IDU7_9GAMM</name>
<proteinExistence type="predicted"/>
<organism evidence="1 2">
    <name type="scientific">Legionella birminghamensis</name>
    <dbReference type="NCBI Taxonomy" id="28083"/>
    <lineage>
        <taxon>Bacteria</taxon>
        <taxon>Pseudomonadati</taxon>
        <taxon>Pseudomonadota</taxon>
        <taxon>Gammaproteobacteria</taxon>
        <taxon>Legionellales</taxon>
        <taxon>Legionellaceae</taxon>
        <taxon>Legionella</taxon>
    </lineage>
</organism>
<protein>
    <submittedName>
        <fullName evidence="1">Uncharacterized protein</fullName>
    </submittedName>
</protein>
<dbReference type="EMBL" id="UGNW01000001">
    <property type="protein sequence ID" value="STX33040.1"/>
    <property type="molecule type" value="Genomic_DNA"/>
</dbReference>
<dbReference type="AlphaFoldDB" id="A0A378IDU7"/>
<dbReference type="Proteomes" id="UP000255066">
    <property type="component" value="Unassembled WGS sequence"/>
</dbReference>
<accession>A0A378IDU7</accession>
<evidence type="ECO:0000313" key="2">
    <source>
        <dbReference type="Proteomes" id="UP000255066"/>
    </source>
</evidence>
<reference evidence="1 2" key="1">
    <citation type="submission" date="2018-06" db="EMBL/GenBank/DDBJ databases">
        <authorList>
            <consortium name="Pathogen Informatics"/>
            <person name="Doyle S."/>
        </authorList>
    </citation>
    <scope>NUCLEOTIDE SEQUENCE [LARGE SCALE GENOMIC DNA]</scope>
    <source>
        <strain evidence="1 2">NCTC12437</strain>
    </source>
</reference>
<evidence type="ECO:0000313" key="1">
    <source>
        <dbReference type="EMBL" id="STX33040.1"/>
    </source>
</evidence>
<gene>
    <name evidence="1" type="ORF">NCTC12437_02858</name>
</gene>